<dbReference type="InterPro" id="IPR015424">
    <property type="entry name" value="PyrdxlP-dep_Trfase"/>
</dbReference>
<dbReference type="CDD" id="cd07377">
    <property type="entry name" value="WHTH_GntR"/>
    <property type="match status" value="1"/>
</dbReference>
<evidence type="ECO:0000256" key="4">
    <source>
        <dbReference type="ARBA" id="ARBA00023125"/>
    </source>
</evidence>
<keyword evidence="2" id="KW-0663">Pyridoxal phosphate</keyword>
<keyword evidence="8" id="KW-0808">Transferase</keyword>
<comment type="similarity">
    <text evidence="1">In the C-terminal section; belongs to the class-I pyridoxal-phosphate-dependent aminotransferase family.</text>
</comment>
<dbReference type="GO" id="GO:0003700">
    <property type="term" value="F:DNA-binding transcription factor activity"/>
    <property type="evidence" value="ECO:0007669"/>
    <property type="project" value="InterPro"/>
</dbReference>
<dbReference type="PROSITE" id="PS50949">
    <property type="entry name" value="HTH_GNTR"/>
    <property type="match status" value="1"/>
</dbReference>
<evidence type="ECO:0000256" key="3">
    <source>
        <dbReference type="ARBA" id="ARBA00023015"/>
    </source>
</evidence>
<feature type="region of interest" description="Disordered" evidence="6">
    <location>
        <begin position="73"/>
        <end position="119"/>
    </location>
</feature>
<keyword evidence="4" id="KW-0238">DNA-binding</keyword>
<organism evidence="8">
    <name type="scientific">Scrofimicrobium appendicitidis</name>
    <dbReference type="NCBI Taxonomy" id="3079930"/>
    <lineage>
        <taxon>Bacteria</taxon>
        <taxon>Bacillati</taxon>
        <taxon>Actinomycetota</taxon>
        <taxon>Actinomycetes</taxon>
        <taxon>Actinomycetales</taxon>
        <taxon>Actinomycetaceae</taxon>
        <taxon>Scrofimicrobium</taxon>
    </lineage>
</organism>
<protein>
    <submittedName>
        <fullName evidence="8">PLP-dependent aminotransferase family protein</fullName>
    </submittedName>
</protein>
<dbReference type="PANTHER" id="PTHR46577:SF1">
    <property type="entry name" value="HTH-TYPE TRANSCRIPTIONAL REGULATORY PROTEIN GABR"/>
    <property type="match status" value="1"/>
</dbReference>
<evidence type="ECO:0000256" key="6">
    <source>
        <dbReference type="SAM" id="MobiDB-lite"/>
    </source>
</evidence>
<dbReference type="InterPro" id="IPR036388">
    <property type="entry name" value="WH-like_DNA-bd_sf"/>
</dbReference>
<dbReference type="GO" id="GO:0030170">
    <property type="term" value="F:pyridoxal phosphate binding"/>
    <property type="evidence" value="ECO:0007669"/>
    <property type="project" value="InterPro"/>
</dbReference>
<accession>A0AAU7V5K9</accession>
<dbReference type="Gene3D" id="3.40.640.10">
    <property type="entry name" value="Type I PLP-dependent aspartate aminotransferase-like (Major domain)"/>
    <property type="match status" value="1"/>
</dbReference>
<dbReference type="EMBL" id="CP138335">
    <property type="protein sequence ID" value="XBW07551.1"/>
    <property type="molecule type" value="Genomic_DNA"/>
</dbReference>
<dbReference type="InterPro" id="IPR000524">
    <property type="entry name" value="Tscrpt_reg_HTH_GntR"/>
</dbReference>
<dbReference type="InterPro" id="IPR015421">
    <property type="entry name" value="PyrdxlP-dep_Trfase_major"/>
</dbReference>
<evidence type="ECO:0000259" key="7">
    <source>
        <dbReference type="PROSITE" id="PS50949"/>
    </source>
</evidence>
<dbReference type="PRINTS" id="PR00035">
    <property type="entry name" value="HTHGNTR"/>
</dbReference>
<proteinExistence type="inferred from homology"/>
<feature type="compositionally biased region" description="Basic and acidic residues" evidence="6">
    <location>
        <begin position="77"/>
        <end position="91"/>
    </location>
</feature>
<dbReference type="InterPro" id="IPR036390">
    <property type="entry name" value="WH_DNA-bd_sf"/>
</dbReference>
<reference evidence="8" key="1">
    <citation type="submission" date="2023-11" db="EMBL/GenBank/DDBJ databases">
        <title>Scrofimicrobium hongkongense sp. nov., isolated from a patient with peritonitis.</title>
        <authorList>
            <person name="Lao H.Y."/>
            <person name="Wong A.Y.P."/>
            <person name="Ng T.L."/>
            <person name="Wong R.Y.L."/>
            <person name="Yau M.C.Y."/>
            <person name="Lam J.Y.W."/>
            <person name="Siu G.K.H."/>
        </authorList>
    </citation>
    <scope>NUCLEOTIDE SEQUENCE</scope>
    <source>
        <strain evidence="8">R131</strain>
    </source>
</reference>
<evidence type="ECO:0000256" key="2">
    <source>
        <dbReference type="ARBA" id="ARBA00022898"/>
    </source>
</evidence>
<dbReference type="GO" id="GO:0008483">
    <property type="term" value="F:transaminase activity"/>
    <property type="evidence" value="ECO:0007669"/>
    <property type="project" value="UniProtKB-KW"/>
</dbReference>
<dbReference type="InterPro" id="IPR051446">
    <property type="entry name" value="HTH_trans_reg/aminotransferase"/>
</dbReference>
<keyword evidence="5" id="KW-0804">Transcription</keyword>
<keyword evidence="3" id="KW-0805">Transcription regulation</keyword>
<dbReference type="InterPro" id="IPR004839">
    <property type="entry name" value="Aminotransferase_I/II_large"/>
</dbReference>
<gene>
    <name evidence="8" type="ORF">SAC06_07855</name>
</gene>
<dbReference type="Pfam" id="PF00392">
    <property type="entry name" value="GntR"/>
    <property type="match status" value="1"/>
</dbReference>
<dbReference type="SUPFAM" id="SSF46785">
    <property type="entry name" value="Winged helix' DNA-binding domain"/>
    <property type="match status" value="1"/>
</dbReference>
<evidence type="ECO:0000313" key="8">
    <source>
        <dbReference type="EMBL" id="XBW07551.1"/>
    </source>
</evidence>
<dbReference type="PANTHER" id="PTHR46577">
    <property type="entry name" value="HTH-TYPE TRANSCRIPTIONAL REGULATORY PROTEIN GABR"/>
    <property type="match status" value="1"/>
</dbReference>
<name>A0AAU7V5K9_9ACTO</name>
<evidence type="ECO:0000256" key="1">
    <source>
        <dbReference type="ARBA" id="ARBA00005384"/>
    </source>
</evidence>
<feature type="domain" description="HTH gntR-type" evidence="7">
    <location>
        <begin position="12"/>
        <end position="80"/>
    </location>
</feature>
<dbReference type="AlphaFoldDB" id="A0AAU7V5K9"/>
<dbReference type="CDD" id="cd00609">
    <property type="entry name" value="AAT_like"/>
    <property type="match status" value="1"/>
</dbReference>
<keyword evidence="8" id="KW-0032">Aminotransferase</keyword>
<dbReference type="KEGG" id="sapp:SAC06_07855"/>
<sequence length="447" mass="47976">MLPLVLDRESPVPLSAQISAGIRQLVAAGGLHAGQAVPSTRELATSLGVSRGTVVAAYDQLVAESYLEARPGSKTRVCHEVERTPRPRAQSDRGSVGAAPPVPNLAGESPAGSERLEDSTWREAWRTAARDSGEPVDPQGLLSTRRAIAEHLRLLRALAVDPDDIFLTGGAREGLLLTLLTLRQSGQALAVQSPGYPGLRGVAGRSGMATVEVASDEAGILPAEIPAAAGAVLVTPNHLYPLGSAMPAPRRLELLARVRELGAWLIEDDFDSEYRHLGPVLPTLWEQAPGQVLHLGTFNRVLTADAHLGYLIAPGPLREELRAARQDLGPGTSALAQRAVGTYLTHGGLRRRIARRRRDLTRRRQLIEQYLAPWKVQLHAGGLAIIRCSDEAARQVQQAAAERGVELRLLADYWQGPTQVPGLIFAYGRLAGARLEEQLQILAGALT</sequence>
<dbReference type="SUPFAM" id="SSF53383">
    <property type="entry name" value="PLP-dependent transferases"/>
    <property type="match status" value="1"/>
</dbReference>
<dbReference type="SMART" id="SM00345">
    <property type="entry name" value="HTH_GNTR"/>
    <property type="match status" value="1"/>
</dbReference>
<dbReference type="Pfam" id="PF00155">
    <property type="entry name" value="Aminotran_1_2"/>
    <property type="match status" value="1"/>
</dbReference>
<dbReference type="RefSeq" id="WP_350257756.1">
    <property type="nucleotide sequence ID" value="NZ_CP138335.1"/>
</dbReference>
<dbReference type="Gene3D" id="1.10.10.10">
    <property type="entry name" value="Winged helix-like DNA-binding domain superfamily/Winged helix DNA-binding domain"/>
    <property type="match status" value="1"/>
</dbReference>
<dbReference type="GO" id="GO:0003677">
    <property type="term" value="F:DNA binding"/>
    <property type="evidence" value="ECO:0007669"/>
    <property type="project" value="UniProtKB-KW"/>
</dbReference>
<evidence type="ECO:0000256" key="5">
    <source>
        <dbReference type="ARBA" id="ARBA00023163"/>
    </source>
</evidence>